<dbReference type="Proteomes" id="UP000037035">
    <property type="component" value="Unassembled WGS sequence"/>
</dbReference>
<organism evidence="2 3">
    <name type="scientific">Puccinia sorghi</name>
    <dbReference type="NCBI Taxonomy" id="27349"/>
    <lineage>
        <taxon>Eukaryota</taxon>
        <taxon>Fungi</taxon>
        <taxon>Dikarya</taxon>
        <taxon>Basidiomycota</taxon>
        <taxon>Pucciniomycotina</taxon>
        <taxon>Pucciniomycetes</taxon>
        <taxon>Pucciniales</taxon>
        <taxon>Pucciniaceae</taxon>
        <taxon>Puccinia</taxon>
    </lineage>
</organism>
<evidence type="ECO:0000256" key="1">
    <source>
        <dbReference type="SAM" id="Phobius"/>
    </source>
</evidence>
<proteinExistence type="predicted"/>
<dbReference type="EMBL" id="LAVV01011007">
    <property type="protein sequence ID" value="KNZ48315.1"/>
    <property type="molecule type" value="Genomic_DNA"/>
</dbReference>
<protein>
    <submittedName>
        <fullName evidence="2">Uncharacterized protein</fullName>
    </submittedName>
</protein>
<evidence type="ECO:0000313" key="3">
    <source>
        <dbReference type="Proteomes" id="UP000037035"/>
    </source>
</evidence>
<dbReference type="VEuPathDB" id="FungiDB:VP01_575g3"/>
<name>A0A0L6UKI1_9BASI</name>
<accession>A0A0L6UKI1</accession>
<keyword evidence="1" id="KW-0812">Transmembrane</keyword>
<gene>
    <name evidence="2" type="ORF">VP01_575g3</name>
</gene>
<keyword evidence="1" id="KW-0472">Membrane</keyword>
<reference evidence="2 3" key="1">
    <citation type="submission" date="2015-08" db="EMBL/GenBank/DDBJ databases">
        <title>Next Generation Sequencing and Analysis of the Genome of Puccinia sorghi L Schw, the Causal Agent of Maize Common Rust.</title>
        <authorList>
            <person name="Rochi L."/>
            <person name="Burguener G."/>
            <person name="Darino M."/>
            <person name="Turjanski A."/>
            <person name="Kreff E."/>
            <person name="Dieguez M.J."/>
            <person name="Sacco F."/>
        </authorList>
    </citation>
    <scope>NUCLEOTIDE SEQUENCE [LARGE SCALE GENOMIC DNA]</scope>
    <source>
        <strain evidence="2 3">RO10H11247</strain>
    </source>
</reference>
<evidence type="ECO:0000313" key="2">
    <source>
        <dbReference type="EMBL" id="KNZ48315.1"/>
    </source>
</evidence>
<comment type="caution">
    <text evidence="2">The sequence shown here is derived from an EMBL/GenBank/DDBJ whole genome shotgun (WGS) entry which is preliminary data.</text>
</comment>
<keyword evidence="3" id="KW-1185">Reference proteome</keyword>
<sequence length="359" mass="41637">MNFILSDWNFSELLVFSKKLNNQNYKCVQEVASFFSILGKISKSKEKYKLRLFRKNCSLQRFLSGLVKPAGRMIPQLFDICLAYMQIRRMEIGIKQPPWKFLTFFPGDRDGIRCGYIKDLHGGSLFFFLVLDGSLFVFHPCIQIWIWFPSCVYTKEIMLSCACYDLVNSSGTFQGFPQLGNHLHPPHHLHELYILIHYILLVPQLFNLFFAAYIRIYRICVMALDSEVQAIVPWVLGEEGDHILSSFYISMRTFRVSWESRCGMDMSRVKLLGSALNQMLLKSTRYSTKNLLIHFDARHSTSESLTFVESMQICFSNFDFPAKELQSLLSKLSSSCTLLILFSFPQLINIVNFTPYPCQ</sequence>
<feature type="transmembrane region" description="Helical" evidence="1">
    <location>
        <begin position="125"/>
        <end position="148"/>
    </location>
</feature>
<keyword evidence="1" id="KW-1133">Transmembrane helix</keyword>
<dbReference type="AlphaFoldDB" id="A0A0L6UKI1"/>
<feature type="transmembrane region" description="Helical" evidence="1">
    <location>
        <begin position="192"/>
        <end position="214"/>
    </location>
</feature>